<keyword evidence="2" id="KW-0443">Lipid metabolism</keyword>
<name>A0ABP8J8M8_9MICO</name>
<evidence type="ECO:0000313" key="7">
    <source>
        <dbReference type="Proteomes" id="UP001500642"/>
    </source>
</evidence>
<feature type="region of interest" description="Disordered" evidence="5">
    <location>
        <begin position="1"/>
        <end position="50"/>
    </location>
</feature>
<dbReference type="EMBL" id="BAABGL010000004">
    <property type="protein sequence ID" value="GAA4386954.1"/>
    <property type="molecule type" value="Genomic_DNA"/>
</dbReference>
<dbReference type="Gene3D" id="3.90.226.10">
    <property type="entry name" value="2-enoyl-CoA Hydratase, Chain A, domain 1"/>
    <property type="match status" value="1"/>
</dbReference>
<evidence type="ECO:0000256" key="2">
    <source>
        <dbReference type="ARBA" id="ARBA00023098"/>
    </source>
</evidence>
<evidence type="ECO:0000256" key="1">
    <source>
        <dbReference type="ARBA" id="ARBA00005254"/>
    </source>
</evidence>
<dbReference type="RefSeq" id="WP_345030472.1">
    <property type="nucleotide sequence ID" value="NZ_BAABGL010000004.1"/>
</dbReference>
<organism evidence="6 7">
    <name type="scientific">Brevibacterium pityocampae</name>
    <dbReference type="NCBI Taxonomy" id="506594"/>
    <lineage>
        <taxon>Bacteria</taxon>
        <taxon>Bacillati</taxon>
        <taxon>Actinomycetota</taxon>
        <taxon>Actinomycetes</taxon>
        <taxon>Micrococcales</taxon>
        <taxon>Brevibacteriaceae</taxon>
        <taxon>Brevibacterium</taxon>
    </lineage>
</organism>
<gene>
    <name evidence="6" type="ORF">GCM10023167_10400</name>
</gene>
<evidence type="ECO:0000256" key="4">
    <source>
        <dbReference type="RuleBase" id="RU003707"/>
    </source>
</evidence>
<dbReference type="InterPro" id="IPR018376">
    <property type="entry name" value="Enoyl-CoA_hyd/isom_CS"/>
</dbReference>
<evidence type="ECO:0000256" key="3">
    <source>
        <dbReference type="ARBA" id="ARBA00023239"/>
    </source>
</evidence>
<sequence length="295" mass="30895">MSDPSTSSSNSPSRDASSTGTSSAGASADTSSPGPASPATTEFPSDAPLQVEIHDGIMTLTLRRPERRNAVNQELADALDRAFAIAEATASVRVIVLTGAGGYFSAGTDLSEGTSPKTPDGGSYGFVRRRRSVPVIAAVEGFALGGGFEMVLTCDLVVAARDSRFGLPEVKRGVVANCGAFFRTPAKLPATVATEMLLTGDPISAPRAVELGLVNTVTEPGHALAGALELAGRITANSPVAVAETTRALIEARDLAEEPLWPLTDRASQTLWASPDREEGIRAFFEKREPRWTVR</sequence>
<dbReference type="InterPro" id="IPR029045">
    <property type="entry name" value="ClpP/crotonase-like_dom_sf"/>
</dbReference>
<feature type="compositionally biased region" description="Low complexity" evidence="5">
    <location>
        <begin position="1"/>
        <end position="41"/>
    </location>
</feature>
<keyword evidence="7" id="KW-1185">Reference proteome</keyword>
<reference evidence="7" key="1">
    <citation type="journal article" date="2019" name="Int. J. Syst. Evol. Microbiol.">
        <title>The Global Catalogue of Microorganisms (GCM) 10K type strain sequencing project: providing services to taxonomists for standard genome sequencing and annotation.</title>
        <authorList>
            <consortium name="The Broad Institute Genomics Platform"/>
            <consortium name="The Broad Institute Genome Sequencing Center for Infectious Disease"/>
            <person name="Wu L."/>
            <person name="Ma J."/>
        </authorList>
    </citation>
    <scope>NUCLEOTIDE SEQUENCE [LARGE SCALE GENOMIC DNA]</scope>
    <source>
        <strain evidence="7">JCM 17808</strain>
    </source>
</reference>
<comment type="similarity">
    <text evidence="1 4">Belongs to the enoyl-CoA hydratase/isomerase family.</text>
</comment>
<keyword evidence="3" id="KW-0456">Lyase</keyword>
<dbReference type="PANTHER" id="PTHR11941">
    <property type="entry name" value="ENOYL-COA HYDRATASE-RELATED"/>
    <property type="match status" value="1"/>
</dbReference>
<dbReference type="Proteomes" id="UP001500642">
    <property type="component" value="Unassembled WGS sequence"/>
</dbReference>
<dbReference type="CDD" id="cd06558">
    <property type="entry name" value="crotonase-like"/>
    <property type="match status" value="1"/>
</dbReference>
<accession>A0ABP8J8M8</accession>
<dbReference type="PROSITE" id="PS00166">
    <property type="entry name" value="ENOYL_COA_HYDRATASE"/>
    <property type="match status" value="1"/>
</dbReference>
<evidence type="ECO:0000313" key="6">
    <source>
        <dbReference type="EMBL" id="GAA4386954.1"/>
    </source>
</evidence>
<dbReference type="InterPro" id="IPR001753">
    <property type="entry name" value="Enoyl-CoA_hydra/iso"/>
</dbReference>
<comment type="caution">
    <text evidence="6">The sequence shown here is derived from an EMBL/GenBank/DDBJ whole genome shotgun (WGS) entry which is preliminary data.</text>
</comment>
<protein>
    <submittedName>
        <fullName evidence="6">Crotonase/enoyl-CoA hydratase family protein</fullName>
    </submittedName>
</protein>
<dbReference type="Pfam" id="PF00378">
    <property type="entry name" value="ECH_1"/>
    <property type="match status" value="1"/>
</dbReference>
<proteinExistence type="inferred from homology"/>
<dbReference type="PANTHER" id="PTHR11941:SF169">
    <property type="entry name" value="(7AS)-7A-METHYL-1,5-DIOXO-2,3,5,6,7,7A-HEXAHYDRO-1H-INDENE-CARBOXYL-COA HYDROLASE"/>
    <property type="match status" value="1"/>
</dbReference>
<evidence type="ECO:0000256" key="5">
    <source>
        <dbReference type="SAM" id="MobiDB-lite"/>
    </source>
</evidence>
<dbReference type="SUPFAM" id="SSF52096">
    <property type="entry name" value="ClpP/crotonase"/>
    <property type="match status" value="1"/>
</dbReference>